<dbReference type="SUPFAM" id="SSF53271">
    <property type="entry name" value="PRTase-like"/>
    <property type="match status" value="1"/>
</dbReference>
<protein>
    <submittedName>
        <fullName evidence="2">Phosphoribosyltransferase</fullName>
    </submittedName>
</protein>
<dbReference type="InterPro" id="IPR000836">
    <property type="entry name" value="PRTase_dom"/>
</dbReference>
<evidence type="ECO:0000256" key="1">
    <source>
        <dbReference type="SAM" id="MobiDB-lite"/>
    </source>
</evidence>
<dbReference type="Proteomes" id="UP001332192">
    <property type="component" value="Chromosome"/>
</dbReference>
<sequence>MRLDLFPAVVSRRVGDRVASADPVWRVPLGSGWQGRRVAVVDDVADTGRALAVVAQAVRAAGAASVVTVAMASHTWTDPRPDVAGLVSDALVVLPWGRYALEDGRWRLHPECVEALALQRTGPKGRTPGRRGRPQPGDSPEGVTVYCAKCLFSAVTRIHDGCRSRACTTGLDALRSSPGRVSIVDPIAPAQAAPLAYWRHRGVP</sequence>
<dbReference type="CDD" id="cd06223">
    <property type="entry name" value="PRTases_typeI"/>
    <property type="match status" value="1"/>
</dbReference>
<evidence type="ECO:0000313" key="3">
    <source>
        <dbReference type="Proteomes" id="UP001332192"/>
    </source>
</evidence>
<accession>A0ABZ1C0Q9</accession>
<gene>
    <name evidence="2" type="ORF">U7230_05870</name>
</gene>
<organism evidence="2 3">
    <name type="scientific">Carboxydichorda subterranea</name>
    <dbReference type="NCBI Taxonomy" id="3109565"/>
    <lineage>
        <taxon>Bacteria</taxon>
        <taxon>Bacillati</taxon>
        <taxon>Bacillota</taxon>
        <taxon>Limnochordia</taxon>
        <taxon>Limnochordales</taxon>
        <taxon>Geochordaceae</taxon>
        <taxon>Carboxydichorda</taxon>
    </lineage>
</organism>
<keyword evidence="3" id="KW-1185">Reference proteome</keyword>
<reference evidence="2 3" key="1">
    <citation type="journal article" date="2024" name="Front. Microbiol.">
        <title>Novel thermophilic genera Geochorda gen. nov. and Carboxydochorda gen. nov. from the deep terrestrial subsurface reveal the ecophysiological diversity in the class Limnochordia.</title>
        <authorList>
            <person name="Karnachuk O.V."/>
            <person name="Lukina A.P."/>
            <person name="Avakyan M.R."/>
            <person name="Kadnikov V.V."/>
            <person name="Begmatov S."/>
            <person name="Beletsky A.V."/>
            <person name="Vlasova K.G."/>
            <person name="Novikov A.A."/>
            <person name="Shcherbakova V.A."/>
            <person name="Mardanov A.V."/>
            <person name="Ravin N.V."/>
        </authorList>
    </citation>
    <scope>NUCLEOTIDE SEQUENCE [LARGE SCALE GENOMIC DNA]</scope>
    <source>
        <strain evidence="2 3">L945</strain>
    </source>
</reference>
<keyword evidence="2" id="KW-0808">Transferase</keyword>
<dbReference type="GO" id="GO:0016757">
    <property type="term" value="F:glycosyltransferase activity"/>
    <property type="evidence" value="ECO:0007669"/>
    <property type="project" value="UniProtKB-KW"/>
</dbReference>
<dbReference type="Gene3D" id="3.40.50.2020">
    <property type="match status" value="1"/>
</dbReference>
<feature type="region of interest" description="Disordered" evidence="1">
    <location>
        <begin position="119"/>
        <end position="141"/>
    </location>
</feature>
<proteinExistence type="predicted"/>
<dbReference type="RefSeq" id="WP_324717802.1">
    <property type="nucleotide sequence ID" value="NZ_CP141615.1"/>
</dbReference>
<dbReference type="EMBL" id="CP141615">
    <property type="protein sequence ID" value="WRP18529.1"/>
    <property type="molecule type" value="Genomic_DNA"/>
</dbReference>
<evidence type="ECO:0000313" key="2">
    <source>
        <dbReference type="EMBL" id="WRP18529.1"/>
    </source>
</evidence>
<keyword evidence="2" id="KW-0328">Glycosyltransferase</keyword>
<name>A0ABZ1C0Q9_9FIRM</name>
<dbReference type="InterPro" id="IPR029057">
    <property type="entry name" value="PRTase-like"/>
</dbReference>